<comment type="subcellular location">
    <subcellularLocation>
        <location evidence="10">Cytoplasm</location>
    </subcellularLocation>
</comment>
<comment type="function">
    <text evidence="2 10">Catalyzes the phosphorylation of D-fructose 6-phosphate, the first committing step of glycolysis. Uses inorganic phosphate (PPi) as phosphoryl donor instead of ATP like common ATP-dependent phosphofructokinases (ATP-PFKs), which renders the reaction reversible, and can thus function both in glycolysis and gluconeogenesis. Consistently, PPi-PFK can replace the enzymes of both the forward (ATP-PFK) and reverse (fructose-bisphosphatase (FBPase)) reactions.</text>
</comment>
<dbReference type="Pfam" id="PF00365">
    <property type="entry name" value="PFK"/>
    <property type="match status" value="1"/>
</dbReference>
<dbReference type="InterPro" id="IPR011403">
    <property type="entry name" value="PPi-PFK_TM0289"/>
</dbReference>
<evidence type="ECO:0000256" key="6">
    <source>
        <dbReference type="ARBA" id="ARBA00022777"/>
    </source>
</evidence>
<accession>A0A5B8XTQ4</accession>
<name>A0A5B8XTQ4_9DELT</name>
<keyword evidence="8 10" id="KW-0324">Glycolysis</keyword>
<dbReference type="SUPFAM" id="SSF53784">
    <property type="entry name" value="Phosphofructokinase"/>
    <property type="match status" value="1"/>
</dbReference>
<keyword evidence="5 10" id="KW-0479">Metal-binding</keyword>
<evidence type="ECO:0000256" key="3">
    <source>
        <dbReference type="ARBA" id="ARBA00022490"/>
    </source>
</evidence>
<evidence type="ECO:0000256" key="2">
    <source>
        <dbReference type="ARBA" id="ARBA00003138"/>
    </source>
</evidence>
<evidence type="ECO:0000256" key="9">
    <source>
        <dbReference type="ARBA" id="ARBA00048072"/>
    </source>
</evidence>
<keyword evidence="13" id="KW-1185">Reference proteome</keyword>
<dbReference type="NCBIfam" id="NF041103">
    <property type="entry name" value="PFKA_PPi_Ttgales"/>
    <property type="match status" value="1"/>
</dbReference>
<dbReference type="PRINTS" id="PR00476">
    <property type="entry name" value="PHFRCTKINASE"/>
</dbReference>
<feature type="active site" description="Proton acceptor" evidence="10">
    <location>
        <position position="130"/>
    </location>
</feature>
<evidence type="ECO:0000256" key="4">
    <source>
        <dbReference type="ARBA" id="ARBA00022679"/>
    </source>
</evidence>
<dbReference type="PANTHER" id="PTHR43650:SF1">
    <property type="entry name" value="PYROPHOSPHATE--FRUCTOSE 6-PHOSPHATE 1-PHOSPHOTRANSFERASE SUBUNIT BETA 2"/>
    <property type="match status" value="1"/>
</dbReference>
<evidence type="ECO:0000256" key="1">
    <source>
        <dbReference type="ARBA" id="ARBA00001946"/>
    </source>
</evidence>
<comment type="subunit">
    <text evidence="10">Homodimer.</text>
</comment>
<organism evidence="12 13">
    <name type="scientific">Microvenator marinus</name>
    <dbReference type="NCBI Taxonomy" id="2600177"/>
    <lineage>
        <taxon>Bacteria</taxon>
        <taxon>Deltaproteobacteria</taxon>
        <taxon>Bradymonadales</taxon>
        <taxon>Microvenatoraceae</taxon>
        <taxon>Microvenator</taxon>
    </lineage>
</organism>
<evidence type="ECO:0000256" key="8">
    <source>
        <dbReference type="ARBA" id="ARBA00023152"/>
    </source>
</evidence>
<feature type="binding site" evidence="10">
    <location>
        <position position="234"/>
    </location>
    <ligand>
        <name>substrate</name>
    </ligand>
</feature>
<gene>
    <name evidence="10" type="primary">pfp</name>
    <name evidence="12" type="ORF">FRD01_07180</name>
</gene>
<dbReference type="GO" id="GO:0005829">
    <property type="term" value="C:cytosol"/>
    <property type="evidence" value="ECO:0007669"/>
    <property type="project" value="TreeGrafter"/>
</dbReference>
<evidence type="ECO:0000313" key="12">
    <source>
        <dbReference type="EMBL" id="QED27026.1"/>
    </source>
</evidence>
<feature type="domain" description="Phosphofructokinase" evidence="11">
    <location>
        <begin position="4"/>
        <end position="320"/>
    </location>
</feature>
<evidence type="ECO:0000256" key="5">
    <source>
        <dbReference type="ARBA" id="ARBA00022723"/>
    </source>
</evidence>
<evidence type="ECO:0000313" key="13">
    <source>
        <dbReference type="Proteomes" id="UP000321595"/>
    </source>
</evidence>
<feature type="site" description="Important for catalytic activity; stabilizes the transition state when the phosphoryl donor is PPi" evidence="10">
    <location>
        <position position="127"/>
    </location>
</feature>
<dbReference type="GO" id="GO:0009749">
    <property type="term" value="P:response to glucose"/>
    <property type="evidence" value="ECO:0007669"/>
    <property type="project" value="TreeGrafter"/>
</dbReference>
<dbReference type="GO" id="GO:0047334">
    <property type="term" value="F:diphosphate-fructose-6-phosphate 1-phosphotransferase activity"/>
    <property type="evidence" value="ECO:0007669"/>
    <property type="project" value="UniProtKB-EC"/>
</dbReference>
<dbReference type="Gene3D" id="3.40.50.450">
    <property type="match status" value="1"/>
</dbReference>
<dbReference type="AlphaFoldDB" id="A0A5B8XTQ4"/>
<dbReference type="PANTHER" id="PTHR43650">
    <property type="entry name" value="PYROPHOSPHATE--FRUCTOSE 6-PHOSPHATE 1-PHOSPHOTRANSFERASE"/>
    <property type="match status" value="1"/>
</dbReference>
<dbReference type="InterPro" id="IPR054846">
    <property type="entry name" value="PFKA_PPi_Ttgales"/>
</dbReference>
<dbReference type="InterPro" id="IPR022953">
    <property type="entry name" value="ATP_PFK"/>
</dbReference>
<reference evidence="12 13" key="1">
    <citation type="submission" date="2019-08" db="EMBL/GenBank/DDBJ databases">
        <authorList>
            <person name="Liang Q."/>
        </authorList>
    </citation>
    <scope>NUCLEOTIDE SEQUENCE [LARGE SCALE GENOMIC DNA]</scope>
    <source>
        <strain evidence="12 13">V1718</strain>
    </source>
</reference>
<keyword evidence="6 10" id="KW-0418">Kinase</keyword>
<dbReference type="Proteomes" id="UP000321595">
    <property type="component" value="Chromosome"/>
</dbReference>
<protein>
    <recommendedName>
        <fullName evidence="10">Pyrophosphate--fructose 6-phosphate 1-phosphotransferase</fullName>
        <ecNumber evidence="10">2.7.1.90</ecNumber>
    </recommendedName>
    <alternativeName>
        <fullName evidence="10">6-phosphofructokinase, pyrophosphate dependent</fullName>
    </alternativeName>
    <alternativeName>
        <fullName evidence="10">PPi-dependent phosphofructokinase</fullName>
        <shortName evidence="10">PPi-PFK</shortName>
    </alternativeName>
    <alternativeName>
        <fullName evidence="10">Pyrophosphate-dependent 6-phosphofructose-1-kinase</fullName>
    </alternativeName>
</protein>
<keyword evidence="7 10" id="KW-0460">Magnesium</keyword>
<dbReference type="RefSeq" id="WP_146958711.1">
    <property type="nucleotide sequence ID" value="NZ_CP042467.1"/>
</dbReference>
<dbReference type="UniPathway" id="UPA00109">
    <property type="reaction ID" value="UER00182"/>
</dbReference>
<feature type="binding site" evidence="10">
    <location>
        <position position="12"/>
    </location>
    <ligand>
        <name>diphosphate</name>
        <dbReference type="ChEBI" id="CHEBI:33019"/>
    </ligand>
</feature>
<keyword evidence="4 10" id="KW-0808">Transferase</keyword>
<comment type="activity regulation">
    <text evidence="10">Non-allosteric.</text>
</comment>
<feature type="binding site" evidence="10">
    <location>
        <begin position="128"/>
        <end position="130"/>
    </location>
    <ligand>
        <name>substrate</name>
    </ligand>
</feature>
<evidence type="ECO:0000259" key="11">
    <source>
        <dbReference type="Pfam" id="PF00365"/>
    </source>
</evidence>
<feature type="binding site" evidence="10">
    <location>
        <position position="103"/>
    </location>
    <ligand>
        <name>Mg(2+)</name>
        <dbReference type="ChEBI" id="CHEBI:18420"/>
        <note>catalytic</note>
    </ligand>
</feature>
<feature type="site" description="Important for catalytic activity and substrate specificity; stabilizes the transition state when the phosphoryl donor is PPi; prevents ATP from binding by mimicking the alpha-phosphate group of ATP" evidence="10">
    <location>
        <position position="104"/>
    </location>
</feature>
<dbReference type="OrthoDB" id="9802503at2"/>
<feature type="binding site" evidence="10">
    <location>
        <begin position="174"/>
        <end position="176"/>
    </location>
    <ligand>
        <name>substrate</name>
    </ligand>
</feature>
<dbReference type="InterPro" id="IPR035966">
    <property type="entry name" value="PKF_sf"/>
</dbReference>
<dbReference type="GO" id="GO:0003872">
    <property type="term" value="F:6-phosphofructokinase activity"/>
    <property type="evidence" value="ECO:0007669"/>
    <property type="project" value="UniProtKB-UniRule"/>
</dbReference>
<dbReference type="EC" id="2.7.1.90" evidence="10"/>
<dbReference type="HAMAP" id="MF_01979">
    <property type="entry name" value="Phosphofructokinase_II_Short"/>
    <property type="match status" value="1"/>
</dbReference>
<dbReference type="Gene3D" id="3.40.50.460">
    <property type="entry name" value="Phosphofructokinase domain"/>
    <property type="match status" value="1"/>
</dbReference>
<dbReference type="GO" id="GO:0006002">
    <property type="term" value="P:fructose 6-phosphate metabolic process"/>
    <property type="evidence" value="ECO:0007669"/>
    <property type="project" value="InterPro"/>
</dbReference>
<comment type="pathway">
    <text evidence="10">Carbohydrate degradation; glycolysis; D-glyceraldehyde 3-phosphate and glycerone phosphate from D-glucose: step 3/4.</text>
</comment>
<dbReference type="EMBL" id="CP042467">
    <property type="protein sequence ID" value="QED27026.1"/>
    <property type="molecule type" value="Genomic_DNA"/>
</dbReference>
<comment type="similarity">
    <text evidence="10">Belongs to the phosphofructokinase type A (PFKA) family. PPi-dependent PFK group II subfamily. Clade 'Short' sub-subfamily.</text>
</comment>
<proteinExistence type="inferred from homology"/>
<dbReference type="KEGG" id="bbae:FRD01_07180"/>
<dbReference type="GO" id="GO:0046872">
    <property type="term" value="F:metal ion binding"/>
    <property type="evidence" value="ECO:0007669"/>
    <property type="project" value="UniProtKB-KW"/>
</dbReference>
<dbReference type="InterPro" id="IPR000023">
    <property type="entry name" value="Phosphofructokinase_dom"/>
</dbReference>
<keyword evidence="3 10" id="KW-0963">Cytoplasm</keyword>
<feature type="binding site" evidence="10">
    <location>
        <begin position="294"/>
        <end position="297"/>
    </location>
    <ligand>
        <name>substrate</name>
    </ligand>
</feature>
<dbReference type="PIRSF" id="PIRSF036482">
    <property type="entry name" value="PPi_PFK_TM0289"/>
    <property type="match status" value="1"/>
</dbReference>
<comment type="catalytic activity">
    <reaction evidence="9 10">
        <text>beta-D-fructose 6-phosphate + diphosphate = beta-D-fructose 1,6-bisphosphate + phosphate + H(+)</text>
        <dbReference type="Rhea" id="RHEA:13613"/>
        <dbReference type="ChEBI" id="CHEBI:15378"/>
        <dbReference type="ChEBI" id="CHEBI:32966"/>
        <dbReference type="ChEBI" id="CHEBI:33019"/>
        <dbReference type="ChEBI" id="CHEBI:43474"/>
        <dbReference type="ChEBI" id="CHEBI:57634"/>
        <dbReference type="EC" id="2.7.1.90"/>
    </reaction>
</comment>
<sequence>MTKRIAILASGGPAPGINSVINAAALEALNQGWEVFGVLDGYRGLRDDELKQLKVEDVSWIHFEGGAVLGMSRTNPKQPEVLEKVVATLERHKIDMLLTIGGDDTAYGASVIAEAMAGKLKTVHVPKTIDNDLPLPEGVPTFGYTTARHVGVGLVKNLMRDAQTCSRWYIVTSMGRQAGHLALGIGKAAGATLTLIPEEFDGPVTLENLTRIIEGAVIKGLSRGRKWGVAVVAEGLIENLDHKDLENFPEIRRDSFGHILLADLQLGRLLCEKVEERLKQRQIGMRFNEVTLGYELRCADPVPFDIEYTRDLGFAAIRFLVEGGTNGMVLIENGKRKSIPFYEMRDQKTGKTRVRNVDVSQEGYLVARRYMQRLTAKDFDSKEELEGLAAAAKSSVEEFVSYFGPLIESEPAMYSWEDSVRDAVDA</sequence>
<evidence type="ECO:0000256" key="7">
    <source>
        <dbReference type="ARBA" id="ARBA00022842"/>
    </source>
</evidence>
<evidence type="ECO:0000256" key="10">
    <source>
        <dbReference type="HAMAP-Rule" id="MF_01979"/>
    </source>
</evidence>
<comment type="cofactor">
    <cofactor evidence="1 10">
        <name>Mg(2+)</name>
        <dbReference type="ChEBI" id="CHEBI:18420"/>
    </cofactor>
</comment>